<reference evidence="6" key="1">
    <citation type="submission" date="2023-07" db="EMBL/GenBank/DDBJ databases">
        <title>Chromosome-level genome assembly of Artemia franciscana.</title>
        <authorList>
            <person name="Jo E."/>
        </authorList>
    </citation>
    <scope>NUCLEOTIDE SEQUENCE</scope>
    <source>
        <tissue evidence="6">Whole body</tissue>
    </source>
</reference>
<protein>
    <submittedName>
        <fullName evidence="6">Uncharacterized protein</fullName>
    </submittedName>
</protein>
<evidence type="ECO:0000256" key="1">
    <source>
        <dbReference type="ARBA" id="ARBA00004173"/>
    </source>
</evidence>
<name>A0AA88HE64_ARTSF</name>
<dbReference type="Pfam" id="PF25455">
    <property type="entry name" value="Beta-barrel_CAF17_C"/>
    <property type="match status" value="1"/>
</dbReference>
<dbReference type="SUPFAM" id="SSF103025">
    <property type="entry name" value="Folate-binding domain"/>
    <property type="match status" value="1"/>
</dbReference>
<sequence>MMLRKISKLWHSQIKPITFKHCHMHTWTETPPNRGLVRVSGVDSAPFLQGLITNDINHLEKQPSMYTMFLNRQGRVLFDVVVFRENNHDYLLDCDSRCINSLVKHMKMFRLRKKIEVNPVDNLAIVVTSDLNFFRGLFWHDPRTEMLGTRAVIDANLVEKLVSKTTFYSLQRFELGIPEGIEDLPPGECFPLESNCDYLHGVSFTKGCYIGQELTARTYHTGVTRKRLMPLVFEKEVSESLAGSDILNDKKAKLGKLRSVFQNLGIGLIRVENALKANQVLIEKVKVTIKRPKWWPVELPKDIPHGRESV</sequence>
<dbReference type="InterPro" id="IPR045179">
    <property type="entry name" value="YgfZ/GcvT"/>
</dbReference>
<dbReference type="Proteomes" id="UP001187531">
    <property type="component" value="Unassembled WGS sequence"/>
</dbReference>
<evidence type="ECO:0000256" key="3">
    <source>
        <dbReference type="ARBA" id="ARBA00023128"/>
    </source>
</evidence>
<comment type="caution">
    <text evidence="6">The sequence shown here is derived from an EMBL/GenBank/DDBJ whole genome shotgun (WGS) entry which is preliminary data.</text>
</comment>
<evidence type="ECO:0000256" key="2">
    <source>
        <dbReference type="ARBA" id="ARBA00022946"/>
    </source>
</evidence>
<dbReference type="PIRSF" id="PIRSF006487">
    <property type="entry name" value="GcvT"/>
    <property type="match status" value="1"/>
</dbReference>
<dbReference type="GO" id="GO:0016226">
    <property type="term" value="P:iron-sulfur cluster assembly"/>
    <property type="evidence" value="ECO:0007669"/>
    <property type="project" value="TreeGrafter"/>
</dbReference>
<organism evidence="6 7">
    <name type="scientific">Artemia franciscana</name>
    <name type="common">Brine shrimp</name>
    <name type="synonym">Artemia sanfranciscana</name>
    <dbReference type="NCBI Taxonomy" id="6661"/>
    <lineage>
        <taxon>Eukaryota</taxon>
        <taxon>Metazoa</taxon>
        <taxon>Ecdysozoa</taxon>
        <taxon>Arthropoda</taxon>
        <taxon>Crustacea</taxon>
        <taxon>Branchiopoda</taxon>
        <taxon>Anostraca</taxon>
        <taxon>Artemiidae</taxon>
        <taxon>Artemia</taxon>
    </lineage>
</organism>
<dbReference type="PANTHER" id="PTHR22602">
    <property type="entry name" value="TRANSFERASE CAF17, MITOCHONDRIAL-RELATED"/>
    <property type="match status" value="1"/>
</dbReference>
<dbReference type="GO" id="GO:0005759">
    <property type="term" value="C:mitochondrial matrix"/>
    <property type="evidence" value="ECO:0007669"/>
    <property type="project" value="TreeGrafter"/>
</dbReference>
<dbReference type="NCBIfam" id="TIGR03317">
    <property type="entry name" value="ygfZ_signature"/>
    <property type="match status" value="1"/>
</dbReference>
<dbReference type="InterPro" id="IPR006222">
    <property type="entry name" value="GCVT_N"/>
</dbReference>
<proteinExistence type="predicted"/>
<accession>A0AA88HE64</accession>
<dbReference type="InterPro" id="IPR017703">
    <property type="entry name" value="YgfZ/GCV_T_CS"/>
</dbReference>
<dbReference type="PANTHER" id="PTHR22602:SF0">
    <property type="entry name" value="TRANSFERASE CAF17, MITOCHONDRIAL-RELATED"/>
    <property type="match status" value="1"/>
</dbReference>
<dbReference type="AlphaFoldDB" id="A0AA88HE64"/>
<evidence type="ECO:0000313" key="6">
    <source>
        <dbReference type="EMBL" id="KAK2709718.1"/>
    </source>
</evidence>
<dbReference type="InterPro" id="IPR057460">
    <property type="entry name" value="CAF17_C"/>
</dbReference>
<evidence type="ECO:0000259" key="4">
    <source>
        <dbReference type="Pfam" id="PF01571"/>
    </source>
</evidence>
<evidence type="ECO:0000259" key="5">
    <source>
        <dbReference type="Pfam" id="PF25455"/>
    </source>
</evidence>
<feature type="domain" description="GCVT N-terminal" evidence="4">
    <location>
        <begin position="37"/>
        <end position="108"/>
    </location>
</feature>
<evidence type="ECO:0000313" key="7">
    <source>
        <dbReference type="Proteomes" id="UP001187531"/>
    </source>
</evidence>
<comment type="subcellular location">
    <subcellularLocation>
        <location evidence="1">Mitochondrion</location>
    </subcellularLocation>
</comment>
<dbReference type="Gene3D" id="3.30.1360.120">
    <property type="entry name" value="Probable tRNA modification gtpase trme, domain 1"/>
    <property type="match status" value="2"/>
</dbReference>
<dbReference type="EMBL" id="JAVRJZ010000017">
    <property type="protein sequence ID" value="KAK2709718.1"/>
    <property type="molecule type" value="Genomic_DNA"/>
</dbReference>
<keyword evidence="3" id="KW-0496">Mitochondrion</keyword>
<keyword evidence="2" id="KW-0809">Transit peptide</keyword>
<dbReference type="InterPro" id="IPR027266">
    <property type="entry name" value="TrmE/GcvT-like"/>
</dbReference>
<dbReference type="Pfam" id="PF01571">
    <property type="entry name" value="GCV_T"/>
    <property type="match status" value="1"/>
</dbReference>
<keyword evidence="7" id="KW-1185">Reference proteome</keyword>
<gene>
    <name evidence="6" type="ORF">QYM36_013405</name>
</gene>
<feature type="domain" description="CAF17 C-terminal" evidence="5">
    <location>
        <begin position="225"/>
        <end position="296"/>
    </location>
</feature>